<protein>
    <recommendedName>
        <fullName evidence="1">SET domain-containing protein</fullName>
    </recommendedName>
</protein>
<dbReference type="KEGG" id="psco:LY89DRAFT_677479"/>
<dbReference type="PANTHER" id="PTHR47332:SF4">
    <property type="entry name" value="SET DOMAIN-CONTAINING PROTEIN 5"/>
    <property type="match status" value="1"/>
</dbReference>
<evidence type="ECO:0000313" key="3">
    <source>
        <dbReference type="Proteomes" id="UP000070700"/>
    </source>
</evidence>
<dbReference type="AlphaFoldDB" id="A0A132B610"/>
<dbReference type="InterPro" id="IPR001214">
    <property type="entry name" value="SET_dom"/>
</dbReference>
<organism evidence="2 3">
    <name type="scientific">Mollisia scopiformis</name>
    <name type="common">Conifer needle endophyte fungus</name>
    <name type="synonym">Phialocephala scopiformis</name>
    <dbReference type="NCBI Taxonomy" id="149040"/>
    <lineage>
        <taxon>Eukaryota</taxon>
        <taxon>Fungi</taxon>
        <taxon>Dikarya</taxon>
        <taxon>Ascomycota</taxon>
        <taxon>Pezizomycotina</taxon>
        <taxon>Leotiomycetes</taxon>
        <taxon>Helotiales</taxon>
        <taxon>Mollisiaceae</taxon>
        <taxon>Mollisia</taxon>
    </lineage>
</organism>
<dbReference type="InterPro" id="IPR053185">
    <property type="entry name" value="SET_domain_protein"/>
</dbReference>
<dbReference type="PROSITE" id="PS50280">
    <property type="entry name" value="SET"/>
    <property type="match status" value="1"/>
</dbReference>
<dbReference type="InParanoid" id="A0A132B610"/>
<dbReference type="GeneID" id="28823408"/>
<dbReference type="RefSeq" id="XP_018062048.1">
    <property type="nucleotide sequence ID" value="XM_018213682.1"/>
</dbReference>
<evidence type="ECO:0000259" key="1">
    <source>
        <dbReference type="PROSITE" id="PS50280"/>
    </source>
</evidence>
<dbReference type="EMBL" id="KQ947438">
    <property type="protein sequence ID" value="KUJ07693.1"/>
    <property type="molecule type" value="Genomic_DNA"/>
</dbReference>
<feature type="domain" description="SET" evidence="1">
    <location>
        <begin position="20"/>
        <end position="168"/>
    </location>
</feature>
<reference evidence="2 3" key="1">
    <citation type="submission" date="2015-10" db="EMBL/GenBank/DDBJ databases">
        <title>Full genome of DAOMC 229536 Phialocephala scopiformis, a fungal endophyte of spruce producing the potent anti-insectan compound rugulosin.</title>
        <authorList>
            <consortium name="DOE Joint Genome Institute"/>
            <person name="Walker A.K."/>
            <person name="Frasz S.L."/>
            <person name="Seifert K.A."/>
            <person name="Miller J.D."/>
            <person name="Mondo S.J."/>
            <person name="Labutti K."/>
            <person name="Lipzen A."/>
            <person name="Dockter R."/>
            <person name="Kennedy M."/>
            <person name="Grigoriev I.V."/>
            <person name="Spatafora J.W."/>
        </authorList>
    </citation>
    <scope>NUCLEOTIDE SEQUENCE [LARGE SCALE GENOMIC DNA]</scope>
    <source>
        <strain evidence="2 3">CBS 120377</strain>
    </source>
</reference>
<gene>
    <name evidence="2" type="ORF">LY89DRAFT_677479</name>
</gene>
<sequence length="392" mass="44600">MASRSFYDLSTCCLSLAHPSPFETSPSRQISKYLKVVPVDGKGLGVVATQDIKPFTLLLAECPDIADLDDRDRPKEIASVAAAYRRMSPIVRTRFNELHEAKSKSETRELRIWRTNALYWNPNKDLKAESMAAFLNMSPHQPLFDKKRMHLTSTKSIHIGEEVTICYNDTLYYMTRVERTAFLRYTYDFTCPCRACTDREFGHISDQRRQTIKQIFYCDIFGWLVAFDFSTKIANYEDAIRMVVDSSLLKNKQHNLNNSRGLQKPGVLRRACKLEYDEGLINVGLIKFIMNSSMAFLIDLQIRGSSGEECSDGNGFQRTIQLLTACESLLRQLYPPGHPDQEEGARAKADILRLFSAEIKYDAMTIDDCQELISTAMDAEPDPLSERAAYGS</sequence>
<dbReference type="Gene3D" id="2.170.270.10">
    <property type="entry name" value="SET domain"/>
    <property type="match status" value="1"/>
</dbReference>
<name>A0A132B610_MOLSC</name>
<dbReference type="InterPro" id="IPR046341">
    <property type="entry name" value="SET_dom_sf"/>
</dbReference>
<dbReference type="SUPFAM" id="SSF82199">
    <property type="entry name" value="SET domain"/>
    <property type="match status" value="1"/>
</dbReference>
<dbReference type="Proteomes" id="UP000070700">
    <property type="component" value="Unassembled WGS sequence"/>
</dbReference>
<proteinExistence type="predicted"/>
<keyword evidence="3" id="KW-1185">Reference proteome</keyword>
<dbReference type="OrthoDB" id="3516286at2759"/>
<evidence type="ECO:0000313" key="2">
    <source>
        <dbReference type="EMBL" id="KUJ07693.1"/>
    </source>
</evidence>
<accession>A0A132B610</accession>
<dbReference type="PANTHER" id="PTHR47332">
    <property type="entry name" value="SET DOMAIN-CONTAINING PROTEIN 5"/>
    <property type="match status" value="1"/>
</dbReference>
<dbReference type="Pfam" id="PF00856">
    <property type="entry name" value="SET"/>
    <property type="match status" value="1"/>
</dbReference>